<comment type="caution">
    <text evidence="2">The sequence shown here is derived from an EMBL/GenBank/DDBJ whole genome shotgun (WGS) entry which is preliminary data.</text>
</comment>
<reference evidence="3" key="1">
    <citation type="journal article" date="2019" name="bioRxiv">
        <title>Genomics, evolutionary history and diagnostics of the Alternaria alternata species group including apple and Asian pear pathotypes.</title>
        <authorList>
            <person name="Armitage A.D."/>
            <person name="Cockerton H.M."/>
            <person name="Sreenivasaprasad S."/>
            <person name="Woodhall J.W."/>
            <person name="Lane C.R."/>
            <person name="Harrison R.J."/>
            <person name="Clarkson J.P."/>
        </authorList>
    </citation>
    <scope>NUCLEOTIDE SEQUENCE [LARGE SCALE GENOMIC DNA]</scope>
    <source>
        <strain evidence="3">FERA 1082</strain>
    </source>
</reference>
<proteinExistence type="predicted"/>
<dbReference type="PANTHER" id="PTHR24148:SF64">
    <property type="entry name" value="HETEROKARYON INCOMPATIBILITY DOMAIN-CONTAINING PROTEIN"/>
    <property type="match status" value="1"/>
</dbReference>
<sequence length="503" mass="56562">MDEIYNKAIQVNVHLGEGDERTEVAAKAVNKLGAASLAVLAARKIGVGEETMRRQYEEVADEVLQISQEFPYGKLHPILRLPWFRRVWVFQEVVLARKVVFYCGERLIAFENLAFATDFTRVPYSKPDSLSLHWRSYLEGHNACIYHLRLKEKGEEAKVHHQYLLTIVANLDVTQPEDKIHAMYGYAKRMELDWPIPDYTKSVAQIYTEVTVACFRQSKDLGAILMAIGPASEEFGLPSWVPDFSRRFTDYSPSKPPKTDLVPFRNKQCSGATECDWILEPDGRRLKVKGRIVDYITAISKPWQADSTTTLLGGADFNSGQVFDSLIECIGSWYEVALQRSMTHNGGADSAHQFVAISDLVGLLTSAHLGHTTLPDQFAEHISVLISCTRRDMVALRTVFIHPGNDNNQISITPQMQQAIECLMPMIWKLIFRTTVKSCMGISNYNAKAGDLLVVLHGMASPCVIRPCAGGFNFIGGAFVPELMNGEFWERGSDEDDEWFTLI</sequence>
<evidence type="ECO:0000259" key="1">
    <source>
        <dbReference type="Pfam" id="PF06985"/>
    </source>
</evidence>
<dbReference type="Pfam" id="PF26639">
    <property type="entry name" value="Het-6_barrel"/>
    <property type="match status" value="1"/>
</dbReference>
<dbReference type="AlphaFoldDB" id="A0A4Q4M8X6"/>
<dbReference type="EMBL" id="PDXA01000033">
    <property type="protein sequence ID" value="RYN45515.1"/>
    <property type="molecule type" value="Genomic_DNA"/>
</dbReference>
<dbReference type="InterPro" id="IPR052895">
    <property type="entry name" value="HetReg/Transcr_Mod"/>
</dbReference>
<dbReference type="Pfam" id="PF06985">
    <property type="entry name" value="HET"/>
    <property type="match status" value="1"/>
</dbReference>
<evidence type="ECO:0000313" key="2">
    <source>
        <dbReference type="EMBL" id="RYN45515.1"/>
    </source>
</evidence>
<name>A0A4Q4M8X6_9PLEO</name>
<dbReference type="Proteomes" id="UP000292402">
    <property type="component" value="Unassembled WGS sequence"/>
</dbReference>
<gene>
    <name evidence="2" type="ORF">AA0114_g8965</name>
</gene>
<dbReference type="InterPro" id="IPR010730">
    <property type="entry name" value="HET"/>
</dbReference>
<accession>A0A4Q4M8X6</accession>
<dbReference type="PANTHER" id="PTHR24148">
    <property type="entry name" value="ANKYRIN REPEAT DOMAIN-CONTAINING PROTEIN 39 HOMOLOG-RELATED"/>
    <property type="match status" value="1"/>
</dbReference>
<protein>
    <recommendedName>
        <fullName evidence="1">Heterokaryon incompatibility domain-containing protein</fullName>
    </recommendedName>
</protein>
<feature type="domain" description="Heterokaryon incompatibility" evidence="1">
    <location>
        <begin position="1"/>
        <end position="92"/>
    </location>
</feature>
<evidence type="ECO:0000313" key="3">
    <source>
        <dbReference type="Proteomes" id="UP000292402"/>
    </source>
</evidence>
<organism evidence="2 3">
    <name type="scientific">Alternaria tenuissima</name>
    <dbReference type="NCBI Taxonomy" id="119927"/>
    <lineage>
        <taxon>Eukaryota</taxon>
        <taxon>Fungi</taxon>
        <taxon>Dikarya</taxon>
        <taxon>Ascomycota</taxon>
        <taxon>Pezizomycotina</taxon>
        <taxon>Dothideomycetes</taxon>
        <taxon>Pleosporomycetidae</taxon>
        <taxon>Pleosporales</taxon>
        <taxon>Pleosporineae</taxon>
        <taxon>Pleosporaceae</taxon>
        <taxon>Alternaria</taxon>
        <taxon>Alternaria sect. Alternaria</taxon>
        <taxon>Alternaria alternata complex</taxon>
    </lineage>
</organism>